<dbReference type="EnsemblPlants" id="Bo25317s010.1">
    <property type="protein sequence ID" value="Bo25317s010.1"/>
    <property type="gene ID" value="Bo25317s010"/>
</dbReference>
<evidence type="ECO:0000313" key="2">
    <source>
        <dbReference type="Proteomes" id="UP000032141"/>
    </source>
</evidence>
<evidence type="ECO:0000313" key="1">
    <source>
        <dbReference type="EnsemblPlants" id="Bo25317s010.1"/>
    </source>
</evidence>
<organism evidence="1 2">
    <name type="scientific">Brassica oleracea var. oleracea</name>
    <dbReference type="NCBI Taxonomy" id="109376"/>
    <lineage>
        <taxon>Eukaryota</taxon>
        <taxon>Viridiplantae</taxon>
        <taxon>Streptophyta</taxon>
        <taxon>Embryophyta</taxon>
        <taxon>Tracheophyta</taxon>
        <taxon>Spermatophyta</taxon>
        <taxon>Magnoliopsida</taxon>
        <taxon>eudicotyledons</taxon>
        <taxon>Gunneridae</taxon>
        <taxon>Pentapetalae</taxon>
        <taxon>rosids</taxon>
        <taxon>malvids</taxon>
        <taxon>Brassicales</taxon>
        <taxon>Brassicaceae</taxon>
        <taxon>Brassiceae</taxon>
        <taxon>Brassica</taxon>
    </lineage>
</organism>
<proteinExistence type="predicted"/>
<reference evidence="1" key="1">
    <citation type="journal article" date="2014" name="Genome Biol.">
        <title>Transcriptome and methylome profiling reveals relics of genome dominance in the mesopolyploid Brassica oleracea.</title>
        <authorList>
            <person name="Parkin I.A."/>
            <person name="Koh C."/>
            <person name="Tang H."/>
            <person name="Robinson S.J."/>
            <person name="Kagale S."/>
            <person name="Clarke W.E."/>
            <person name="Town C.D."/>
            <person name="Nixon J."/>
            <person name="Krishnakumar V."/>
            <person name="Bidwell S.L."/>
            <person name="Denoeud F."/>
            <person name="Belcram H."/>
            <person name="Links M.G."/>
            <person name="Just J."/>
            <person name="Clarke C."/>
            <person name="Bender T."/>
            <person name="Huebert T."/>
            <person name="Mason A.S."/>
            <person name="Pires J.C."/>
            <person name="Barker G."/>
            <person name="Moore J."/>
            <person name="Walley P.G."/>
            <person name="Manoli S."/>
            <person name="Batley J."/>
            <person name="Edwards D."/>
            <person name="Nelson M.N."/>
            <person name="Wang X."/>
            <person name="Paterson A.H."/>
            <person name="King G."/>
            <person name="Bancroft I."/>
            <person name="Chalhoub B."/>
            <person name="Sharpe A.G."/>
        </authorList>
    </citation>
    <scope>NUCLEOTIDE SEQUENCE [LARGE SCALE GENOMIC DNA]</scope>
    <source>
        <strain evidence="1">cv. TO1000</strain>
    </source>
</reference>
<accession>A0A0D3AGX6</accession>
<keyword evidence="2" id="KW-1185">Reference proteome</keyword>
<dbReference type="Proteomes" id="UP000032141">
    <property type="component" value="Unassembled WGS sequence"/>
</dbReference>
<sequence length="71" mass="8250">MREHTLISGLDCTEYPRKYKKIGGHEFVNYYFHDIEKIAITDVKQKLLSMPDCPDKVKMAVLFFLGTVIRG</sequence>
<dbReference type="AlphaFoldDB" id="A0A0D3AGX6"/>
<name>A0A0D3AGX6_BRAOL</name>
<dbReference type="Gramene" id="Bo25317s010.1">
    <property type="protein sequence ID" value="Bo25317s010.1"/>
    <property type="gene ID" value="Bo25317s010"/>
</dbReference>
<protein>
    <recommendedName>
        <fullName evidence="3">DUF1985 domain-containing protein</fullName>
    </recommendedName>
</protein>
<reference evidence="1" key="2">
    <citation type="submission" date="2015-06" db="UniProtKB">
        <authorList>
            <consortium name="EnsemblPlants"/>
        </authorList>
    </citation>
    <scope>IDENTIFICATION</scope>
</reference>
<evidence type="ECO:0008006" key="3">
    <source>
        <dbReference type="Google" id="ProtNLM"/>
    </source>
</evidence>
<dbReference type="HOGENOM" id="CLU_2747501_0_0_1"/>